<feature type="transmembrane region" description="Helical" evidence="6">
    <location>
        <begin position="461"/>
        <end position="481"/>
    </location>
</feature>
<feature type="transmembrane region" description="Helical" evidence="6">
    <location>
        <begin position="660"/>
        <end position="680"/>
    </location>
</feature>
<evidence type="ECO:0000256" key="4">
    <source>
        <dbReference type="PROSITE-ProRule" id="PRU01100"/>
    </source>
</evidence>
<evidence type="ECO:0000259" key="8">
    <source>
        <dbReference type="PROSITE" id="PS51764"/>
    </source>
</evidence>
<keyword evidence="10" id="KW-1185">Reference proteome</keyword>
<feature type="transmembrane region" description="Helical" evidence="6">
    <location>
        <begin position="529"/>
        <end position="545"/>
    </location>
</feature>
<dbReference type="SUPFAM" id="SSF51445">
    <property type="entry name" value="(Trans)glycosidases"/>
    <property type="match status" value="1"/>
</dbReference>
<feature type="compositionally biased region" description="Basic and acidic residues" evidence="5">
    <location>
        <begin position="29"/>
        <end position="39"/>
    </location>
</feature>
<feature type="region of interest" description="Disordered" evidence="5">
    <location>
        <begin position="27"/>
        <end position="54"/>
    </location>
</feature>
<dbReference type="AlphaFoldDB" id="A0A6L7F1D5"/>
<dbReference type="Gene3D" id="3.20.20.80">
    <property type="entry name" value="Glycosidases"/>
    <property type="match status" value="1"/>
</dbReference>
<organism evidence="9 10">
    <name type="scientific">Nocardioides flavescens</name>
    <dbReference type="NCBI Taxonomy" id="2691959"/>
    <lineage>
        <taxon>Bacteria</taxon>
        <taxon>Bacillati</taxon>
        <taxon>Actinomycetota</taxon>
        <taxon>Actinomycetes</taxon>
        <taxon>Propionibacteriales</taxon>
        <taxon>Nocardioidaceae</taxon>
        <taxon>Nocardioides</taxon>
    </lineage>
</organism>
<dbReference type="GO" id="GO:0016746">
    <property type="term" value="F:acyltransferase activity"/>
    <property type="evidence" value="ECO:0007669"/>
    <property type="project" value="UniProtKB-KW"/>
</dbReference>
<keyword evidence="6" id="KW-0472">Membrane</keyword>
<evidence type="ECO:0000256" key="7">
    <source>
        <dbReference type="SAM" id="SignalP"/>
    </source>
</evidence>
<evidence type="ECO:0000256" key="1">
    <source>
        <dbReference type="ARBA" id="ARBA00007754"/>
    </source>
</evidence>
<dbReference type="InterPro" id="IPR000805">
    <property type="entry name" value="Glyco_hydro_26"/>
</dbReference>
<sequence>MRAQRALTSVLTGLLVLLVLLGPGAPARAAEDTPQETRSDPVPPPPTGAPWFGPGLDWSSELPADYSGRLGETPSLYAQRIDYPLTDQSSTYLQQFAEQAATEGAVAVVSLEPQVPLTDLTDAQAQDLADELATLHHDYDSEFLVRFAPEMNGSWVTWGQQPTAYVAAFRAVATAVHATTEHAAMVWSPAYGAGYPFGKSYGAVDPSGDREVAQLDTDGNGAVDADDDPYGPYFPGERAVDWVGLSLYHFGLDQEFGRNTVPVAGELEQRLDERWGYADDTARVPFYDRFAEPRGTPFLMETGALFNPSEKGADGSATEKAIKQGWWRQVFAASRTHPLVAAISWLELARSEAEVGGATVQWGAARTDGLAAALRTDLDRSDVTMGPVTRVLDLQAGNEATAQGRLPDAGDTSAEMGWIVFCVALLAVAFAFAGLAGRYLPSWRYPLENDPRDQRLDLFRGWIILVVVFTHTEVAGLYTYISLNAIGAITGAEMFVLLSGIVLGMIYLPTVAKLGEWGTAITMWRRARKQYLVALAVVVLVWLLGKVPGVSTSVVTTFTDRGTGENGQSAQGLVYDLYPNFPRLFDYPPPWYAVKQLLLLEQGPWVFNIMGLFVVLSLVLPLCMVLVKRRLWWLLLAISWALFVWNYVSPQHPLPSQFEGVFPLLSWQVLFTHGLVLGTYRRRITRALTSRWGRVGCTVFVMAYALSLIWLWLGHRYGYASTPFPEGSYDWLYANAYNRVFLQPGRLVDCVLMIIVAYAVLTRCWKPVNAVVGWLYTPLGAASLYVFVVHVFFVVAVANIPGLDRMNPWTGTLIHTVIMMLIWLMVKKRFLFSVIPR</sequence>
<comment type="caution">
    <text evidence="9">The sequence shown here is derived from an EMBL/GenBank/DDBJ whole genome shotgun (WGS) entry which is preliminary data.</text>
</comment>
<keyword evidence="2 4" id="KW-0378">Hydrolase</keyword>
<feature type="transmembrane region" description="Helical" evidence="6">
    <location>
        <begin position="605"/>
        <end position="624"/>
    </location>
</feature>
<keyword evidence="6" id="KW-1133">Transmembrane helix</keyword>
<evidence type="ECO:0000313" key="10">
    <source>
        <dbReference type="Proteomes" id="UP000473325"/>
    </source>
</evidence>
<dbReference type="InterPro" id="IPR022790">
    <property type="entry name" value="GH26_dom"/>
</dbReference>
<keyword evidence="3 4" id="KW-0326">Glycosidase</keyword>
<dbReference type="PANTHER" id="PTHR40079">
    <property type="entry name" value="MANNAN ENDO-1,4-BETA-MANNOSIDASE E-RELATED"/>
    <property type="match status" value="1"/>
</dbReference>
<feature type="transmembrane region" description="Helical" evidence="6">
    <location>
        <begin position="692"/>
        <end position="713"/>
    </location>
</feature>
<evidence type="ECO:0000256" key="3">
    <source>
        <dbReference type="ARBA" id="ARBA00023295"/>
    </source>
</evidence>
<reference evidence="9 10" key="1">
    <citation type="submission" date="2019-12" db="EMBL/GenBank/DDBJ databases">
        <authorList>
            <person name="Kun Z."/>
        </authorList>
    </citation>
    <scope>NUCLEOTIDE SEQUENCE [LARGE SCALE GENOMIC DNA]</scope>
    <source>
        <strain evidence="9 10">YIM 123512</strain>
    </source>
</reference>
<gene>
    <name evidence="9" type="ORF">GRQ65_16725</name>
</gene>
<evidence type="ECO:0000313" key="9">
    <source>
        <dbReference type="EMBL" id="MXG91195.1"/>
    </source>
</evidence>
<dbReference type="EMBL" id="WUEK01000011">
    <property type="protein sequence ID" value="MXG91195.1"/>
    <property type="molecule type" value="Genomic_DNA"/>
</dbReference>
<feature type="transmembrane region" description="Helical" evidence="6">
    <location>
        <begin position="487"/>
        <end position="508"/>
    </location>
</feature>
<dbReference type="InterPro" id="IPR017853">
    <property type="entry name" value="GH"/>
</dbReference>
<evidence type="ECO:0000256" key="2">
    <source>
        <dbReference type="ARBA" id="ARBA00022801"/>
    </source>
</evidence>
<name>A0A6L7F1D5_9ACTN</name>
<feature type="domain" description="GH26" evidence="8">
    <location>
        <begin position="28"/>
        <end position="377"/>
    </location>
</feature>
<protein>
    <submittedName>
        <fullName evidence="9">Acyltransferase family protein</fullName>
    </submittedName>
</protein>
<feature type="transmembrane region" description="Helical" evidence="6">
    <location>
        <begin position="773"/>
        <end position="797"/>
    </location>
</feature>
<dbReference type="PROSITE" id="PS51764">
    <property type="entry name" value="GH26"/>
    <property type="match status" value="1"/>
</dbReference>
<keyword evidence="9" id="KW-0808">Transferase</keyword>
<dbReference type="Pfam" id="PF10129">
    <property type="entry name" value="OpgC_C"/>
    <property type="match status" value="1"/>
</dbReference>
<feature type="active site" description="Nucleophile" evidence="4">
    <location>
        <position position="301"/>
    </location>
</feature>
<dbReference type="RefSeq" id="WP_160879132.1">
    <property type="nucleotide sequence ID" value="NZ_WUEK01000011.1"/>
</dbReference>
<feature type="transmembrane region" description="Helical" evidence="6">
    <location>
        <begin position="809"/>
        <end position="826"/>
    </location>
</feature>
<feature type="signal peptide" evidence="7">
    <location>
        <begin position="1"/>
        <end position="29"/>
    </location>
</feature>
<dbReference type="GO" id="GO:0016985">
    <property type="term" value="F:mannan endo-1,4-beta-mannosidase activity"/>
    <property type="evidence" value="ECO:0007669"/>
    <property type="project" value="InterPro"/>
</dbReference>
<dbReference type="PANTHER" id="PTHR40079:SF4">
    <property type="entry name" value="GH26 DOMAIN-CONTAINING PROTEIN-RELATED"/>
    <property type="match status" value="1"/>
</dbReference>
<dbReference type="GO" id="GO:0006080">
    <property type="term" value="P:substituted mannan metabolic process"/>
    <property type="evidence" value="ECO:0007669"/>
    <property type="project" value="InterPro"/>
</dbReference>
<feature type="transmembrane region" description="Helical" evidence="6">
    <location>
        <begin position="631"/>
        <end position="648"/>
    </location>
</feature>
<dbReference type="Proteomes" id="UP000473325">
    <property type="component" value="Unassembled WGS sequence"/>
</dbReference>
<dbReference type="InterPro" id="IPR014550">
    <property type="entry name" value="UCP028704_OpgC"/>
</dbReference>
<evidence type="ECO:0000256" key="6">
    <source>
        <dbReference type="SAM" id="Phobius"/>
    </source>
</evidence>
<feature type="chain" id="PRO_5026802411" evidence="7">
    <location>
        <begin position="30"/>
        <end position="837"/>
    </location>
</feature>
<feature type="transmembrane region" description="Helical" evidence="6">
    <location>
        <begin position="741"/>
        <end position="761"/>
    </location>
</feature>
<accession>A0A6L7F1D5</accession>
<feature type="active site" description="Proton donor" evidence="4">
    <location>
        <position position="150"/>
    </location>
</feature>
<feature type="transmembrane region" description="Helical" evidence="6">
    <location>
        <begin position="416"/>
        <end position="440"/>
    </location>
</feature>
<keyword evidence="6" id="KW-0812">Transmembrane</keyword>
<keyword evidence="9" id="KW-0012">Acyltransferase</keyword>
<proteinExistence type="inferred from homology"/>
<evidence type="ECO:0000256" key="5">
    <source>
        <dbReference type="SAM" id="MobiDB-lite"/>
    </source>
</evidence>
<comment type="similarity">
    <text evidence="1 4">Belongs to the glycosyl hydrolase 26 family.</text>
</comment>
<keyword evidence="7" id="KW-0732">Signal</keyword>